<gene>
    <name evidence="8" type="ORF">SAMN04490355_101241</name>
</gene>
<dbReference type="SUPFAM" id="SSF55874">
    <property type="entry name" value="ATPase domain of HSP90 chaperone/DNA topoisomerase II/histidine kinase"/>
    <property type="match status" value="1"/>
</dbReference>
<comment type="catalytic activity">
    <reaction evidence="1">
        <text>ATP + protein L-histidine = ADP + protein N-phospho-L-histidine.</text>
        <dbReference type="EC" id="2.7.13.3"/>
    </reaction>
</comment>
<dbReference type="Gene3D" id="3.30.565.10">
    <property type="entry name" value="Histidine kinase-like ATPase, C-terminal domain"/>
    <property type="match status" value="1"/>
</dbReference>
<dbReference type="PROSITE" id="PS50109">
    <property type="entry name" value="HIS_KIN"/>
    <property type="match status" value="1"/>
</dbReference>
<evidence type="ECO:0000313" key="8">
    <source>
        <dbReference type="EMBL" id="SFL65218.1"/>
    </source>
</evidence>
<dbReference type="AlphaFoldDB" id="A0A1I4JF53"/>
<evidence type="ECO:0000313" key="9">
    <source>
        <dbReference type="Proteomes" id="UP000199520"/>
    </source>
</evidence>
<keyword evidence="6" id="KW-0472">Membrane</keyword>
<name>A0A1I4JF53_9FIRM</name>
<reference evidence="9" key="1">
    <citation type="submission" date="2016-10" db="EMBL/GenBank/DDBJ databases">
        <authorList>
            <person name="Varghese N."/>
            <person name="Submissions S."/>
        </authorList>
    </citation>
    <scope>NUCLEOTIDE SEQUENCE [LARGE SCALE GENOMIC DNA]</scope>
    <source>
        <strain evidence="9">DSM 13327</strain>
    </source>
</reference>
<keyword evidence="3" id="KW-0597">Phosphoprotein</keyword>
<evidence type="ECO:0000256" key="2">
    <source>
        <dbReference type="ARBA" id="ARBA00012438"/>
    </source>
</evidence>
<dbReference type="EC" id="2.7.13.3" evidence="2"/>
<dbReference type="InterPro" id="IPR036890">
    <property type="entry name" value="HATPase_C_sf"/>
</dbReference>
<proteinExistence type="predicted"/>
<evidence type="ECO:0000256" key="5">
    <source>
        <dbReference type="ARBA" id="ARBA00023012"/>
    </source>
</evidence>
<keyword evidence="4 8" id="KW-0418">Kinase</keyword>
<organism evidence="8 9">
    <name type="scientific">Pelosinus propionicus DSM 13327</name>
    <dbReference type="NCBI Taxonomy" id="1123291"/>
    <lineage>
        <taxon>Bacteria</taxon>
        <taxon>Bacillati</taxon>
        <taxon>Bacillota</taxon>
        <taxon>Negativicutes</taxon>
        <taxon>Selenomonadales</taxon>
        <taxon>Sporomusaceae</taxon>
        <taxon>Pelosinus</taxon>
    </lineage>
</organism>
<dbReference type="PRINTS" id="PR00344">
    <property type="entry name" value="BCTRLSENSOR"/>
</dbReference>
<feature type="transmembrane region" description="Helical" evidence="6">
    <location>
        <begin position="77"/>
        <end position="95"/>
    </location>
</feature>
<sequence>MFTKGGSFLLSTLLKKVHDVFGGIQDLFHKYKSLINTILLVSLTGIVYIYPFGSYFRFTLAIVLLIVFLLYFEQFPILSGTILTGAVIVFFRTTTDFLITGHDYKTAIMYNLPSLAYYISFAVLFYLFSIRKYKDHILVLILLLSVVDILSNMVELFCRSELIGAKFAVVFPSIVVVAIVRASLAFVGYYALKQYQSFILANDQAKRYIEQTLMVAKLKSELFYLEKSSQDIENVMEKAYWLYKQLNSKVQFDREQEHLPAENALAVAREIHEIKKDYYRVITGIENILRPSSRAQKIKLSEILFIIEQNTIRYLNVIDKKIDITYELADDFLTDKHYTLVSILDNLIMNSIEACGDDGIIKVIETSSNDIIYFCVEDNGVGIDEQEFELIFNPGYSTKFSPRTGKISTGLGLAHVKNYIELLGGTIRVESQPDVCTRFLIALPRLGVLISNKGTDFSVPYS</sequence>
<dbReference type="PANTHER" id="PTHR43547">
    <property type="entry name" value="TWO-COMPONENT HISTIDINE KINASE"/>
    <property type="match status" value="1"/>
</dbReference>
<dbReference type="STRING" id="1123291.SAMN04490355_101241"/>
<evidence type="ECO:0000259" key="7">
    <source>
        <dbReference type="PROSITE" id="PS50109"/>
    </source>
</evidence>
<evidence type="ECO:0000256" key="6">
    <source>
        <dbReference type="SAM" id="Phobius"/>
    </source>
</evidence>
<feature type="transmembrane region" description="Helical" evidence="6">
    <location>
        <begin position="169"/>
        <end position="192"/>
    </location>
</feature>
<dbReference type="SMART" id="SM00387">
    <property type="entry name" value="HATPase_c"/>
    <property type="match status" value="1"/>
</dbReference>
<dbReference type="InterPro" id="IPR003594">
    <property type="entry name" value="HATPase_dom"/>
</dbReference>
<feature type="transmembrane region" description="Helical" evidence="6">
    <location>
        <begin position="107"/>
        <end position="128"/>
    </location>
</feature>
<evidence type="ECO:0000256" key="1">
    <source>
        <dbReference type="ARBA" id="ARBA00000085"/>
    </source>
</evidence>
<evidence type="ECO:0000256" key="4">
    <source>
        <dbReference type="ARBA" id="ARBA00022777"/>
    </source>
</evidence>
<feature type="transmembrane region" description="Helical" evidence="6">
    <location>
        <begin position="137"/>
        <end position="157"/>
    </location>
</feature>
<accession>A0A1I4JF53</accession>
<keyword evidence="4 8" id="KW-0808">Transferase</keyword>
<evidence type="ECO:0000256" key="3">
    <source>
        <dbReference type="ARBA" id="ARBA00022553"/>
    </source>
</evidence>
<dbReference type="InterPro" id="IPR005467">
    <property type="entry name" value="His_kinase_dom"/>
</dbReference>
<keyword evidence="6" id="KW-0812">Transmembrane</keyword>
<dbReference type="CDD" id="cd00075">
    <property type="entry name" value="HATPase"/>
    <property type="match status" value="1"/>
</dbReference>
<keyword evidence="5" id="KW-0902">Two-component regulatory system</keyword>
<keyword evidence="6" id="KW-1133">Transmembrane helix</keyword>
<feature type="domain" description="Histidine kinase" evidence="7">
    <location>
        <begin position="285"/>
        <end position="447"/>
    </location>
</feature>
<keyword evidence="9" id="KW-1185">Reference proteome</keyword>
<dbReference type="GO" id="GO:0000155">
    <property type="term" value="F:phosphorelay sensor kinase activity"/>
    <property type="evidence" value="ECO:0007669"/>
    <property type="project" value="TreeGrafter"/>
</dbReference>
<dbReference type="EMBL" id="FOTS01000012">
    <property type="protein sequence ID" value="SFL65218.1"/>
    <property type="molecule type" value="Genomic_DNA"/>
</dbReference>
<protein>
    <recommendedName>
        <fullName evidence="2">histidine kinase</fullName>
        <ecNumber evidence="2">2.7.13.3</ecNumber>
    </recommendedName>
</protein>
<dbReference type="Proteomes" id="UP000199520">
    <property type="component" value="Unassembled WGS sequence"/>
</dbReference>
<dbReference type="Pfam" id="PF02518">
    <property type="entry name" value="HATPase_c"/>
    <property type="match status" value="1"/>
</dbReference>
<dbReference type="PANTHER" id="PTHR43547:SF2">
    <property type="entry name" value="HYBRID SIGNAL TRANSDUCTION HISTIDINE KINASE C"/>
    <property type="match status" value="1"/>
</dbReference>
<dbReference type="InterPro" id="IPR004358">
    <property type="entry name" value="Sig_transdc_His_kin-like_C"/>
</dbReference>
<feature type="transmembrane region" description="Helical" evidence="6">
    <location>
        <begin position="33"/>
        <end position="50"/>
    </location>
</feature>